<reference evidence="3" key="1">
    <citation type="journal article" date="2019" name="Int. J. Syst. Evol. Microbiol.">
        <title>The Global Catalogue of Microorganisms (GCM) 10K type strain sequencing project: providing services to taxonomists for standard genome sequencing and annotation.</title>
        <authorList>
            <consortium name="The Broad Institute Genomics Platform"/>
            <consortium name="The Broad Institute Genome Sequencing Center for Infectious Disease"/>
            <person name="Wu L."/>
            <person name="Ma J."/>
        </authorList>
    </citation>
    <scope>NUCLEOTIDE SEQUENCE [LARGE SCALE GENOMIC DNA]</scope>
    <source>
        <strain evidence="3">CGMCC 4.7393</strain>
    </source>
</reference>
<evidence type="ECO:0000256" key="1">
    <source>
        <dbReference type="SAM" id="MobiDB-lite"/>
    </source>
</evidence>
<gene>
    <name evidence="2" type="ORF">ACFQHR_00855</name>
</gene>
<proteinExistence type="predicted"/>
<dbReference type="RefSeq" id="WP_066619600.1">
    <property type="nucleotide sequence ID" value="NZ_JBHSYQ010000003.1"/>
</dbReference>
<organism evidence="2 3">
    <name type="scientific">Rufibacter roseus</name>
    <dbReference type="NCBI Taxonomy" id="1567108"/>
    <lineage>
        <taxon>Bacteria</taxon>
        <taxon>Pseudomonadati</taxon>
        <taxon>Bacteroidota</taxon>
        <taxon>Cytophagia</taxon>
        <taxon>Cytophagales</taxon>
        <taxon>Hymenobacteraceae</taxon>
        <taxon>Rufibacter</taxon>
    </lineage>
</organism>
<evidence type="ECO:0000313" key="3">
    <source>
        <dbReference type="Proteomes" id="UP001596405"/>
    </source>
</evidence>
<dbReference type="Proteomes" id="UP001596405">
    <property type="component" value="Unassembled WGS sequence"/>
</dbReference>
<dbReference type="EMBL" id="JBHSYQ010000003">
    <property type="protein sequence ID" value="MFC6996146.1"/>
    <property type="molecule type" value="Genomic_DNA"/>
</dbReference>
<evidence type="ECO:0000313" key="2">
    <source>
        <dbReference type="EMBL" id="MFC6996146.1"/>
    </source>
</evidence>
<name>A0ABW2DIU0_9BACT</name>
<keyword evidence="3" id="KW-1185">Reference proteome</keyword>
<feature type="compositionally biased region" description="Polar residues" evidence="1">
    <location>
        <begin position="24"/>
        <end position="63"/>
    </location>
</feature>
<sequence>MSASTNDRNQKGQNEETKKKGGFQDNTDPNSLVPPTQTDPESKYFTNSNGTSIQSEDNLSRGGNRNREGVNAAYGDGGDRPRSNPSDNQSDRGK</sequence>
<protein>
    <submittedName>
        <fullName evidence="2">Uncharacterized protein</fullName>
    </submittedName>
</protein>
<feature type="compositionally biased region" description="Basic and acidic residues" evidence="1">
    <location>
        <begin position="8"/>
        <end position="19"/>
    </location>
</feature>
<comment type="caution">
    <text evidence="2">The sequence shown here is derived from an EMBL/GenBank/DDBJ whole genome shotgun (WGS) entry which is preliminary data.</text>
</comment>
<accession>A0ABW2DIU0</accession>
<feature type="region of interest" description="Disordered" evidence="1">
    <location>
        <begin position="1"/>
        <end position="94"/>
    </location>
</feature>